<accession>A0A0N9NCD2</accession>
<protein>
    <submittedName>
        <fullName evidence="12">Protein-export membrane protein YajC</fullName>
    </submittedName>
</protein>
<dbReference type="KEGG" id="goq:ACH46_09695"/>
<name>A0A0N9NCD2_9ACTN</name>
<evidence type="ECO:0000256" key="4">
    <source>
        <dbReference type="ARBA" id="ARBA00022475"/>
    </source>
</evidence>
<reference evidence="12 13" key="2">
    <citation type="journal article" date="2017" name="Int. J. Syst. Evol. Microbiol.">
        <title>Gordonia phthalatica sp. nov., a di-n-butyl phthalate-degrading bacterium isolated from activated sludge.</title>
        <authorList>
            <person name="Jin D."/>
            <person name="Kong X."/>
            <person name="Jia M."/>
            <person name="Yu X."/>
            <person name="Wang X."/>
            <person name="Zhuang X."/>
            <person name="Deng Y."/>
            <person name="Bai Z."/>
        </authorList>
    </citation>
    <scope>NUCLEOTIDE SEQUENCE [LARGE SCALE GENOMIC DNA]</scope>
    <source>
        <strain evidence="12 13">QH-11</strain>
    </source>
</reference>
<keyword evidence="4" id="KW-1003">Cell membrane</keyword>
<evidence type="ECO:0000256" key="8">
    <source>
        <dbReference type="ARBA" id="ARBA00023010"/>
    </source>
</evidence>
<dbReference type="RefSeq" id="WP_062392713.1">
    <property type="nucleotide sequence ID" value="NZ_CP011853.1"/>
</dbReference>
<dbReference type="PATRIC" id="fig|1136941.3.peg.1969"/>
<evidence type="ECO:0000256" key="7">
    <source>
        <dbReference type="ARBA" id="ARBA00022989"/>
    </source>
</evidence>
<comment type="subcellular location">
    <subcellularLocation>
        <location evidence="1">Cell membrane</location>
        <topology evidence="1">Single-pass membrane protein</topology>
    </subcellularLocation>
</comment>
<evidence type="ECO:0000256" key="10">
    <source>
        <dbReference type="SAM" id="MobiDB-lite"/>
    </source>
</evidence>
<dbReference type="GO" id="GO:0015031">
    <property type="term" value="P:protein transport"/>
    <property type="evidence" value="ECO:0007669"/>
    <property type="project" value="UniProtKB-KW"/>
</dbReference>
<dbReference type="AlphaFoldDB" id="A0A0N9NCD2"/>
<evidence type="ECO:0000256" key="6">
    <source>
        <dbReference type="ARBA" id="ARBA00022927"/>
    </source>
</evidence>
<comment type="similarity">
    <text evidence="2">Belongs to the YajC family.</text>
</comment>
<evidence type="ECO:0000313" key="12">
    <source>
        <dbReference type="EMBL" id="ALG84717.1"/>
    </source>
</evidence>
<keyword evidence="5 11" id="KW-0812">Transmembrane</keyword>
<evidence type="ECO:0000256" key="5">
    <source>
        <dbReference type="ARBA" id="ARBA00022692"/>
    </source>
</evidence>
<dbReference type="Proteomes" id="UP000063789">
    <property type="component" value="Chromosome"/>
</dbReference>
<evidence type="ECO:0000256" key="11">
    <source>
        <dbReference type="SAM" id="Phobius"/>
    </source>
</evidence>
<dbReference type="GO" id="GO:0005886">
    <property type="term" value="C:plasma membrane"/>
    <property type="evidence" value="ECO:0007669"/>
    <property type="project" value="UniProtKB-SubCell"/>
</dbReference>
<keyword evidence="6" id="KW-0653">Protein transport</keyword>
<sequence length="123" mass="13155">MQSSLILPLMLAAMAAFMFFSIRNQKKRAAAVTEMQSSLTAGARVQLHAGLFGTVVDADREDIVTIEIAPGVVTEWNRMAIREVVSPDADAPSIESIDDAAGDVTGSDASDTVSLDKEQNEEK</sequence>
<gene>
    <name evidence="12" type="ORF">ACH46_09695</name>
</gene>
<dbReference type="InterPro" id="IPR003849">
    <property type="entry name" value="Preprotein_translocase_YajC"/>
</dbReference>
<proteinExistence type="inferred from homology"/>
<dbReference type="PANTHER" id="PTHR33909">
    <property type="entry name" value="SEC TRANSLOCON ACCESSORY COMPLEX SUBUNIT YAJC"/>
    <property type="match status" value="1"/>
</dbReference>
<dbReference type="PANTHER" id="PTHR33909:SF1">
    <property type="entry name" value="SEC TRANSLOCON ACCESSORY COMPLEX SUBUNIT YAJC"/>
    <property type="match status" value="1"/>
</dbReference>
<dbReference type="SMART" id="SM01323">
    <property type="entry name" value="YajC"/>
    <property type="match status" value="1"/>
</dbReference>
<evidence type="ECO:0000256" key="1">
    <source>
        <dbReference type="ARBA" id="ARBA00004162"/>
    </source>
</evidence>
<keyword evidence="3" id="KW-0813">Transport</keyword>
<dbReference type="EMBL" id="CP011853">
    <property type="protein sequence ID" value="ALG84717.1"/>
    <property type="molecule type" value="Genomic_DNA"/>
</dbReference>
<feature type="region of interest" description="Disordered" evidence="10">
    <location>
        <begin position="87"/>
        <end position="123"/>
    </location>
</feature>
<keyword evidence="13" id="KW-1185">Reference proteome</keyword>
<reference evidence="13" key="1">
    <citation type="submission" date="2015-06" db="EMBL/GenBank/DDBJ databases">
        <title>Complete genome sequence and metabolic analysis of phthalate degradation pathway in Gordonia sp. QH-11.</title>
        <authorList>
            <person name="Jin D."/>
            <person name="Kong X."/>
            <person name="Bai Z."/>
        </authorList>
    </citation>
    <scope>NUCLEOTIDE SEQUENCE [LARGE SCALE GENOMIC DNA]</scope>
    <source>
        <strain evidence="13">QH-11</strain>
    </source>
</reference>
<organism evidence="12 13">
    <name type="scientific">Gordonia phthalatica</name>
    <dbReference type="NCBI Taxonomy" id="1136941"/>
    <lineage>
        <taxon>Bacteria</taxon>
        <taxon>Bacillati</taxon>
        <taxon>Actinomycetota</taxon>
        <taxon>Actinomycetes</taxon>
        <taxon>Mycobacteriales</taxon>
        <taxon>Gordoniaceae</taxon>
        <taxon>Gordonia</taxon>
    </lineage>
</organism>
<keyword evidence="8" id="KW-0811">Translocation</keyword>
<keyword evidence="7 11" id="KW-1133">Transmembrane helix</keyword>
<feature type="transmembrane region" description="Helical" evidence="11">
    <location>
        <begin position="6"/>
        <end position="22"/>
    </location>
</feature>
<keyword evidence="9 11" id="KW-0472">Membrane</keyword>
<evidence type="ECO:0000256" key="9">
    <source>
        <dbReference type="ARBA" id="ARBA00023136"/>
    </source>
</evidence>
<dbReference type="Pfam" id="PF02699">
    <property type="entry name" value="YajC"/>
    <property type="match status" value="1"/>
</dbReference>
<dbReference type="NCBIfam" id="TIGR00739">
    <property type="entry name" value="yajC"/>
    <property type="match status" value="1"/>
</dbReference>
<feature type="compositionally biased region" description="Basic and acidic residues" evidence="10">
    <location>
        <begin position="114"/>
        <end position="123"/>
    </location>
</feature>
<evidence type="ECO:0000256" key="2">
    <source>
        <dbReference type="ARBA" id="ARBA00006742"/>
    </source>
</evidence>
<dbReference type="STRING" id="1136941.ACH46_09695"/>
<evidence type="ECO:0000313" key="13">
    <source>
        <dbReference type="Proteomes" id="UP000063789"/>
    </source>
</evidence>
<dbReference type="OrthoDB" id="2200301at2"/>
<evidence type="ECO:0000256" key="3">
    <source>
        <dbReference type="ARBA" id="ARBA00022448"/>
    </source>
</evidence>